<evidence type="ECO:0000259" key="7">
    <source>
        <dbReference type="Pfam" id="PF25954"/>
    </source>
</evidence>
<dbReference type="InterPro" id="IPR058624">
    <property type="entry name" value="MdtA-like_HH"/>
</dbReference>
<gene>
    <name evidence="8" type="ordered locus">TVNIR_2510</name>
</gene>
<dbReference type="InterPro" id="IPR006143">
    <property type="entry name" value="RND_pump_MFP"/>
</dbReference>
<feature type="transmembrane region" description="Helical" evidence="5">
    <location>
        <begin position="20"/>
        <end position="41"/>
    </location>
</feature>
<dbReference type="GO" id="GO:0016020">
    <property type="term" value="C:membrane"/>
    <property type="evidence" value="ECO:0007669"/>
    <property type="project" value="InterPro"/>
</dbReference>
<keyword evidence="5" id="KW-1133">Transmembrane helix</keyword>
<feature type="domain" description="CusB-like beta-barrel" evidence="7">
    <location>
        <begin position="245"/>
        <end position="319"/>
    </location>
</feature>
<evidence type="ECO:0000256" key="3">
    <source>
        <dbReference type="ARBA" id="ARBA00023054"/>
    </source>
</evidence>
<evidence type="ECO:0000256" key="4">
    <source>
        <dbReference type="SAM" id="Coils"/>
    </source>
</evidence>
<dbReference type="AlphaFoldDB" id="L0DYM5"/>
<dbReference type="SUPFAM" id="SSF111369">
    <property type="entry name" value="HlyD-like secretion proteins"/>
    <property type="match status" value="1"/>
</dbReference>
<dbReference type="Pfam" id="PF25876">
    <property type="entry name" value="HH_MFP_RND"/>
    <property type="match status" value="1"/>
</dbReference>
<evidence type="ECO:0000313" key="9">
    <source>
        <dbReference type="Proteomes" id="UP000010809"/>
    </source>
</evidence>
<name>L0DYM5_THIND</name>
<comment type="subcellular location">
    <subcellularLocation>
        <location evidence="1">Cell envelope</location>
    </subcellularLocation>
</comment>
<dbReference type="Proteomes" id="UP000010809">
    <property type="component" value="Chromosome"/>
</dbReference>
<keyword evidence="9" id="KW-1185">Reference proteome</keyword>
<dbReference type="eggNOG" id="COG0845">
    <property type="taxonomic scope" value="Bacteria"/>
</dbReference>
<evidence type="ECO:0000313" key="8">
    <source>
        <dbReference type="EMBL" id="AGA34153.1"/>
    </source>
</evidence>
<evidence type="ECO:0000256" key="1">
    <source>
        <dbReference type="ARBA" id="ARBA00004196"/>
    </source>
</evidence>
<dbReference type="PATRIC" id="fig|1255043.3.peg.2533"/>
<dbReference type="GO" id="GO:0022857">
    <property type="term" value="F:transmembrane transporter activity"/>
    <property type="evidence" value="ECO:0007669"/>
    <property type="project" value="InterPro"/>
</dbReference>
<accession>L0DYM5</accession>
<evidence type="ECO:0000259" key="6">
    <source>
        <dbReference type="Pfam" id="PF25876"/>
    </source>
</evidence>
<dbReference type="HOGENOM" id="CLU_018816_14_1_6"/>
<evidence type="ECO:0000256" key="5">
    <source>
        <dbReference type="SAM" id="Phobius"/>
    </source>
</evidence>
<comment type="similarity">
    <text evidence="2">Belongs to the membrane fusion protein (MFP) (TC 8.A.1) family.</text>
</comment>
<dbReference type="InterPro" id="IPR050465">
    <property type="entry name" value="UPF0194_transport"/>
</dbReference>
<dbReference type="STRING" id="1255043.TVNIR_2510"/>
<keyword evidence="5" id="KW-0472">Membrane</keyword>
<keyword evidence="3 4" id="KW-0175">Coiled coil</keyword>
<feature type="coiled-coil region" evidence="4">
    <location>
        <begin position="134"/>
        <end position="199"/>
    </location>
</feature>
<dbReference type="KEGG" id="tni:TVNIR_2510"/>
<dbReference type="Pfam" id="PF25954">
    <property type="entry name" value="Beta-barrel_RND_2"/>
    <property type="match status" value="1"/>
</dbReference>
<dbReference type="Gene3D" id="2.40.30.170">
    <property type="match status" value="1"/>
</dbReference>
<organism evidence="8 9">
    <name type="scientific">Thioalkalivibrio nitratireducens (strain DSM 14787 / UNIQEM 213 / ALEN2)</name>
    <dbReference type="NCBI Taxonomy" id="1255043"/>
    <lineage>
        <taxon>Bacteria</taxon>
        <taxon>Pseudomonadati</taxon>
        <taxon>Pseudomonadota</taxon>
        <taxon>Gammaproteobacteria</taxon>
        <taxon>Chromatiales</taxon>
        <taxon>Ectothiorhodospiraceae</taxon>
        <taxon>Thioalkalivibrio</taxon>
    </lineage>
</organism>
<dbReference type="EMBL" id="CP003989">
    <property type="protein sequence ID" value="AGA34153.1"/>
    <property type="molecule type" value="Genomic_DNA"/>
</dbReference>
<dbReference type="PANTHER" id="PTHR32347">
    <property type="entry name" value="EFFLUX SYSTEM COMPONENT YKNX-RELATED"/>
    <property type="match status" value="1"/>
</dbReference>
<dbReference type="RefSeq" id="WP_015259269.1">
    <property type="nucleotide sequence ID" value="NC_019902.2"/>
</dbReference>
<reference evidence="8" key="1">
    <citation type="submission" date="2015-12" db="EMBL/GenBank/DDBJ databases">
        <authorList>
            <person name="Tikhonova T.V."/>
            <person name="Pavlov A.R."/>
            <person name="Beletsky A.V."/>
            <person name="Mardanov A.V."/>
            <person name="Sorokin D.Y."/>
            <person name="Ravin N.V."/>
            <person name="Popov V.O."/>
        </authorList>
    </citation>
    <scope>NUCLEOTIDE SEQUENCE</scope>
    <source>
        <strain evidence="8">DSM 14787</strain>
    </source>
</reference>
<feature type="domain" description="Multidrug resistance protein MdtA-like alpha-helical hairpin" evidence="6">
    <location>
        <begin position="129"/>
        <end position="191"/>
    </location>
</feature>
<proteinExistence type="inferred from homology"/>
<dbReference type="InterPro" id="IPR058792">
    <property type="entry name" value="Beta-barrel_RND_2"/>
</dbReference>
<sequence>MLQTGSWYRRLLNFWGTGGFSLRAAAIAAGLGVVLLVLVLLPASGTRLPDGVAGTPVVESDLLLEVRAQGVLRARGQIAVHPQVTGVVAEVADGVAAGDDRVRSGAWLVRIEDTDLRLAFEEAQSAWLAAQGDAAAARGRAQRARQERERSERLLRERLIPRDERDQAVANQEELETALEIAEAHVEQARIRRDRAAENLQRSVVASPIDGVLLSLFAEPGQPVSPAGGQPLFEVAPSLEALELRLEVNEADIGRVASGQSVRFTVEAFPGREFPGQVRSVRAGGQRQGGITVYDVVVNVDNADRELFPGMSAQARIETGRSGRLPVIPLKALLYRPDPAVLRGHEGELERLRASGKAVIWTSGPRGELHPVGVRLGVQDESQVALVDAWEHGDDVLVLYRE</sequence>
<dbReference type="GO" id="GO:0030313">
    <property type="term" value="C:cell envelope"/>
    <property type="evidence" value="ECO:0007669"/>
    <property type="project" value="UniProtKB-SubCell"/>
</dbReference>
<protein>
    <submittedName>
        <fullName evidence="8">HlyD family secretion protein</fullName>
    </submittedName>
</protein>
<dbReference type="NCBIfam" id="TIGR01730">
    <property type="entry name" value="RND_mfp"/>
    <property type="match status" value="1"/>
</dbReference>
<keyword evidence="5" id="KW-0812">Transmembrane</keyword>
<dbReference type="Gene3D" id="2.40.50.100">
    <property type="match status" value="1"/>
</dbReference>
<evidence type="ECO:0000256" key="2">
    <source>
        <dbReference type="ARBA" id="ARBA00009477"/>
    </source>
</evidence>